<feature type="domain" description="Transposase Tc1-like" evidence="1">
    <location>
        <begin position="3"/>
        <end position="64"/>
    </location>
</feature>
<dbReference type="EMBL" id="CAJVPQ010011922">
    <property type="protein sequence ID" value="CAG8729484.1"/>
    <property type="molecule type" value="Genomic_DNA"/>
</dbReference>
<dbReference type="Pfam" id="PF01498">
    <property type="entry name" value="HTH_Tnp_Tc3_2"/>
    <property type="match status" value="1"/>
</dbReference>
<name>A0A9N9IC54_9GLOM</name>
<dbReference type="AlphaFoldDB" id="A0A9N9IC54"/>
<evidence type="ECO:0000313" key="3">
    <source>
        <dbReference type="Proteomes" id="UP000789570"/>
    </source>
</evidence>
<gene>
    <name evidence="2" type="ORF">FCALED_LOCUS14891</name>
</gene>
<proteinExistence type="predicted"/>
<evidence type="ECO:0000259" key="1">
    <source>
        <dbReference type="Pfam" id="PF01498"/>
    </source>
</evidence>
<dbReference type="OrthoDB" id="2471302at2759"/>
<keyword evidence="3" id="KW-1185">Reference proteome</keyword>
<accession>A0A9N9IC54</accession>
<comment type="caution">
    <text evidence="2">The sequence shown here is derived from an EMBL/GenBank/DDBJ whole genome shotgun (WGS) entry which is preliminary data.</text>
</comment>
<evidence type="ECO:0000313" key="2">
    <source>
        <dbReference type="EMBL" id="CAG8729484.1"/>
    </source>
</evidence>
<feature type="non-terminal residue" evidence="2">
    <location>
        <position position="1"/>
    </location>
</feature>
<protein>
    <submittedName>
        <fullName evidence="2">11177_t:CDS:1</fullName>
    </submittedName>
</protein>
<sequence>NKFSTCAELANILNKKYTNLNISKRIVLNKLHSLNYISTVPKSIPLLTALHKQCRIEFVMKYQNQN</sequence>
<dbReference type="Proteomes" id="UP000789570">
    <property type="component" value="Unassembled WGS sequence"/>
</dbReference>
<dbReference type="GO" id="GO:0006313">
    <property type="term" value="P:DNA transposition"/>
    <property type="evidence" value="ECO:0007669"/>
    <property type="project" value="InterPro"/>
</dbReference>
<dbReference type="GO" id="GO:0003677">
    <property type="term" value="F:DNA binding"/>
    <property type="evidence" value="ECO:0007669"/>
    <property type="project" value="InterPro"/>
</dbReference>
<organism evidence="2 3">
    <name type="scientific">Funneliformis caledonium</name>
    <dbReference type="NCBI Taxonomy" id="1117310"/>
    <lineage>
        <taxon>Eukaryota</taxon>
        <taxon>Fungi</taxon>
        <taxon>Fungi incertae sedis</taxon>
        <taxon>Mucoromycota</taxon>
        <taxon>Glomeromycotina</taxon>
        <taxon>Glomeromycetes</taxon>
        <taxon>Glomerales</taxon>
        <taxon>Glomeraceae</taxon>
        <taxon>Funneliformis</taxon>
    </lineage>
</organism>
<dbReference type="GO" id="GO:0015074">
    <property type="term" value="P:DNA integration"/>
    <property type="evidence" value="ECO:0007669"/>
    <property type="project" value="InterPro"/>
</dbReference>
<dbReference type="InterPro" id="IPR002492">
    <property type="entry name" value="Transposase_Tc1-like"/>
</dbReference>
<reference evidence="2" key="1">
    <citation type="submission" date="2021-06" db="EMBL/GenBank/DDBJ databases">
        <authorList>
            <person name="Kallberg Y."/>
            <person name="Tangrot J."/>
            <person name="Rosling A."/>
        </authorList>
    </citation>
    <scope>NUCLEOTIDE SEQUENCE</scope>
    <source>
        <strain evidence="2">UK204</strain>
    </source>
</reference>